<sequence length="107" mass="11537">MARFTLHDLAATIDARAASGGEASYTKKLLDKGAEHCAKKFGEEAVELVIATVENDRGHLIAEAADVLFHMLVLLKARGVTLDEVEAALGQRTSMSGLEEKASRKRD</sequence>
<evidence type="ECO:0000256" key="2">
    <source>
        <dbReference type="ARBA" id="ARBA00005204"/>
    </source>
</evidence>
<evidence type="ECO:0000256" key="9">
    <source>
        <dbReference type="HAMAP-Rule" id="MF_01020"/>
    </source>
</evidence>
<dbReference type="RefSeq" id="WP_378386491.1">
    <property type="nucleotide sequence ID" value="NZ_JBHLWM010000003.1"/>
</dbReference>
<organism evidence="10 11">
    <name type="scientific">Rhodopseudomonas telluris</name>
    <dbReference type="NCBI Taxonomy" id="644215"/>
    <lineage>
        <taxon>Bacteria</taxon>
        <taxon>Pseudomonadati</taxon>
        <taxon>Pseudomonadota</taxon>
        <taxon>Alphaproteobacteria</taxon>
        <taxon>Hyphomicrobiales</taxon>
        <taxon>Nitrobacteraceae</taxon>
        <taxon>Rhodopseudomonas</taxon>
    </lineage>
</organism>
<accession>A0ABV6EQM1</accession>
<dbReference type="Proteomes" id="UP001589775">
    <property type="component" value="Unassembled WGS sequence"/>
</dbReference>
<dbReference type="PANTHER" id="PTHR42945:SF1">
    <property type="entry name" value="HISTIDINE BIOSYNTHESIS BIFUNCTIONAL PROTEIN HIS7"/>
    <property type="match status" value="1"/>
</dbReference>
<evidence type="ECO:0000313" key="10">
    <source>
        <dbReference type="EMBL" id="MFC0240529.1"/>
    </source>
</evidence>
<evidence type="ECO:0000256" key="7">
    <source>
        <dbReference type="ARBA" id="ARBA00022840"/>
    </source>
</evidence>
<keyword evidence="8 9" id="KW-0368">Histidine biosynthesis</keyword>
<dbReference type="NCBIfam" id="NF001613">
    <property type="entry name" value="PRK00400.1-5"/>
    <property type="match status" value="1"/>
</dbReference>
<dbReference type="NCBIfam" id="TIGR03188">
    <property type="entry name" value="histidine_hisI"/>
    <property type="match status" value="1"/>
</dbReference>
<keyword evidence="11" id="KW-1185">Reference proteome</keyword>
<protein>
    <recommendedName>
        <fullName evidence="9">Phosphoribosyl-ATP pyrophosphatase</fullName>
        <shortName evidence="9">PRA-PH</shortName>
        <ecNumber evidence="9">3.6.1.31</ecNumber>
    </recommendedName>
</protein>
<dbReference type="Pfam" id="PF01503">
    <property type="entry name" value="PRA-PH"/>
    <property type="match status" value="1"/>
</dbReference>
<dbReference type="EMBL" id="JBHLWM010000003">
    <property type="protein sequence ID" value="MFC0240529.1"/>
    <property type="molecule type" value="Genomic_DNA"/>
</dbReference>
<keyword evidence="5 9" id="KW-0547">Nucleotide-binding</keyword>
<dbReference type="SUPFAM" id="SSF101386">
    <property type="entry name" value="all-alpha NTP pyrophosphatases"/>
    <property type="match status" value="1"/>
</dbReference>
<dbReference type="Gene3D" id="1.10.287.1080">
    <property type="entry name" value="MazG-like"/>
    <property type="match status" value="1"/>
</dbReference>
<comment type="caution">
    <text evidence="10">The sequence shown here is derived from an EMBL/GenBank/DDBJ whole genome shotgun (WGS) entry which is preliminary data.</text>
</comment>
<evidence type="ECO:0000256" key="4">
    <source>
        <dbReference type="ARBA" id="ARBA00022605"/>
    </source>
</evidence>
<keyword evidence="6 9" id="KW-0378">Hydrolase</keyword>
<comment type="catalytic activity">
    <reaction evidence="1 9">
        <text>1-(5-phospho-beta-D-ribosyl)-ATP + H2O = 1-(5-phospho-beta-D-ribosyl)-5'-AMP + diphosphate + H(+)</text>
        <dbReference type="Rhea" id="RHEA:22828"/>
        <dbReference type="ChEBI" id="CHEBI:15377"/>
        <dbReference type="ChEBI" id="CHEBI:15378"/>
        <dbReference type="ChEBI" id="CHEBI:33019"/>
        <dbReference type="ChEBI" id="CHEBI:59457"/>
        <dbReference type="ChEBI" id="CHEBI:73183"/>
        <dbReference type="EC" id="3.6.1.31"/>
    </reaction>
</comment>
<dbReference type="EC" id="3.6.1.31" evidence="9"/>
<evidence type="ECO:0000313" key="11">
    <source>
        <dbReference type="Proteomes" id="UP001589775"/>
    </source>
</evidence>
<dbReference type="GO" id="GO:0004636">
    <property type="term" value="F:phosphoribosyl-ATP diphosphatase activity"/>
    <property type="evidence" value="ECO:0007669"/>
    <property type="project" value="UniProtKB-EC"/>
</dbReference>
<comment type="subcellular location">
    <subcellularLocation>
        <location evidence="9">Cytoplasm</location>
    </subcellularLocation>
</comment>
<keyword evidence="7 9" id="KW-0067">ATP-binding</keyword>
<dbReference type="CDD" id="cd11534">
    <property type="entry name" value="NTP-PPase_HisIE_like"/>
    <property type="match status" value="1"/>
</dbReference>
<evidence type="ECO:0000256" key="5">
    <source>
        <dbReference type="ARBA" id="ARBA00022741"/>
    </source>
</evidence>
<evidence type="ECO:0000256" key="6">
    <source>
        <dbReference type="ARBA" id="ARBA00022801"/>
    </source>
</evidence>
<gene>
    <name evidence="9" type="primary">hisE</name>
    <name evidence="10" type="ORF">ACFFJ6_08630</name>
</gene>
<dbReference type="HAMAP" id="MF_01020">
    <property type="entry name" value="HisE"/>
    <property type="match status" value="1"/>
</dbReference>
<evidence type="ECO:0000256" key="3">
    <source>
        <dbReference type="ARBA" id="ARBA00009392"/>
    </source>
</evidence>
<name>A0ABV6EQM1_9BRAD</name>
<dbReference type="PANTHER" id="PTHR42945">
    <property type="entry name" value="HISTIDINE BIOSYNTHESIS BIFUNCTIONAL PROTEIN"/>
    <property type="match status" value="1"/>
</dbReference>
<dbReference type="InterPro" id="IPR008179">
    <property type="entry name" value="HisE"/>
</dbReference>
<comment type="similarity">
    <text evidence="3 9">Belongs to the PRA-PH family.</text>
</comment>
<evidence type="ECO:0000256" key="1">
    <source>
        <dbReference type="ARBA" id="ARBA00001460"/>
    </source>
</evidence>
<reference evidence="10 11" key="1">
    <citation type="submission" date="2024-09" db="EMBL/GenBank/DDBJ databases">
        <authorList>
            <person name="Sun Q."/>
            <person name="Mori K."/>
        </authorList>
    </citation>
    <scope>NUCLEOTIDE SEQUENCE [LARGE SCALE GENOMIC DNA]</scope>
    <source>
        <strain evidence="10 11">KCTC 23279</strain>
    </source>
</reference>
<evidence type="ECO:0000256" key="8">
    <source>
        <dbReference type="ARBA" id="ARBA00023102"/>
    </source>
</evidence>
<keyword evidence="9" id="KW-0963">Cytoplasm</keyword>
<dbReference type="InterPro" id="IPR021130">
    <property type="entry name" value="PRib-ATP_PPHydrolase-like"/>
</dbReference>
<keyword evidence="4 9" id="KW-0028">Amino-acid biosynthesis</keyword>
<comment type="pathway">
    <text evidence="2 9">Amino-acid biosynthesis; L-histidine biosynthesis; L-histidine from 5-phospho-alpha-D-ribose 1-diphosphate: step 2/9.</text>
</comment>
<proteinExistence type="inferred from homology"/>